<dbReference type="Proteomes" id="UP000308768">
    <property type="component" value="Unassembled WGS sequence"/>
</dbReference>
<dbReference type="GO" id="GO:0019592">
    <property type="term" value="P:mannitol catabolic process"/>
    <property type="evidence" value="ECO:0007669"/>
    <property type="project" value="TreeGrafter"/>
</dbReference>
<dbReference type="Pfam" id="PF01232">
    <property type="entry name" value="Mannitol_dh"/>
    <property type="match status" value="1"/>
</dbReference>
<dbReference type="AlphaFoldDB" id="A0A4U0TTA2"/>
<feature type="domain" description="Mannitol dehydrogenase N-terminal" evidence="2">
    <location>
        <begin position="5"/>
        <end position="116"/>
    </location>
</feature>
<gene>
    <name evidence="3" type="ORF">B0A49_14017</name>
</gene>
<organism evidence="3 4">
    <name type="scientific">Cryomyces minteri</name>
    <dbReference type="NCBI Taxonomy" id="331657"/>
    <lineage>
        <taxon>Eukaryota</taxon>
        <taxon>Fungi</taxon>
        <taxon>Dikarya</taxon>
        <taxon>Ascomycota</taxon>
        <taxon>Pezizomycotina</taxon>
        <taxon>Dothideomycetes</taxon>
        <taxon>Dothideomycetes incertae sedis</taxon>
        <taxon>Cryomyces</taxon>
    </lineage>
</organism>
<comment type="caution">
    <text evidence="3">The sequence shown here is derived from an EMBL/GenBank/DDBJ whole genome shotgun (WGS) entry which is preliminary data.</text>
</comment>
<dbReference type="PANTHER" id="PTHR30524">
    <property type="entry name" value="MANNITOL-1-PHOSPHATE 5-DEHYDROGENASE"/>
    <property type="match status" value="1"/>
</dbReference>
<dbReference type="SUPFAM" id="SSF51735">
    <property type="entry name" value="NAD(P)-binding Rossmann-fold domains"/>
    <property type="match status" value="1"/>
</dbReference>
<name>A0A4U0TTA2_9PEZI</name>
<dbReference type="EMBL" id="NAJN01004183">
    <property type="protein sequence ID" value="TKA25483.1"/>
    <property type="molecule type" value="Genomic_DNA"/>
</dbReference>
<accession>A0A4U0TTA2</accession>
<proteinExistence type="predicted"/>
<keyword evidence="1" id="KW-0560">Oxidoreductase</keyword>
<dbReference type="GO" id="GO:0005829">
    <property type="term" value="C:cytosol"/>
    <property type="evidence" value="ECO:0007669"/>
    <property type="project" value="TreeGrafter"/>
</dbReference>
<dbReference type="OrthoDB" id="418169at2759"/>
<reference evidence="3 4" key="1">
    <citation type="submission" date="2017-03" db="EMBL/GenBank/DDBJ databases">
        <title>Genomes of endolithic fungi from Antarctica.</title>
        <authorList>
            <person name="Coleine C."/>
            <person name="Masonjones S."/>
            <person name="Stajich J.E."/>
        </authorList>
    </citation>
    <scope>NUCLEOTIDE SEQUENCE [LARGE SCALE GENOMIC DNA]</scope>
    <source>
        <strain evidence="3 4">CCFEE 5187</strain>
    </source>
</reference>
<dbReference type="InterPro" id="IPR013131">
    <property type="entry name" value="Mannitol_DH_N"/>
</dbReference>
<dbReference type="InterPro" id="IPR036291">
    <property type="entry name" value="NAD(P)-bd_dom_sf"/>
</dbReference>
<sequence length="120" mass="13059">MSQKKAVHFGGGNIGRGFVAEFLHKSGYEVVFVDVMDKIIEALQETKSYTVTEIGPDGETSFTIDNYRAINSKYEEAKVVHEIATADIVTCAVGPNILKFIAPVIAKAIEARKESNPLAV</sequence>
<dbReference type="PANTHER" id="PTHR30524:SF0">
    <property type="entry name" value="ALTRONATE OXIDOREDUCTASE-RELATED"/>
    <property type="match status" value="1"/>
</dbReference>
<protein>
    <submittedName>
        <fullName evidence="3">Mannitol-1-phosphate 5-dehydrogenase</fullName>
    </submittedName>
</protein>
<keyword evidence="4" id="KW-1185">Reference proteome</keyword>
<evidence type="ECO:0000259" key="2">
    <source>
        <dbReference type="Pfam" id="PF01232"/>
    </source>
</evidence>
<evidence type="ECO:0000313" key="4">
    <source>
        <dbReference type="Proteomes" id="UP000308768"/>
    </source>
</evidence>
<dbReference type="STRING" id="331657.A0A4U0TTA2"/>
<feature type="non-terminal residue" evidence="3">
    <location>
        <position position="120"/>
    </location>
</feature>
<dbReference type="Gene3D" id="3.40.50.720">
    <property type="entry name" value="NAD(P)-binding Rossmann-like Domain"/>
    <property type="match status" value="1"/>
</dbReference>
<evidence type="ECO:0000256" key="1">
    <source>
        <dbReference type="ARBA" id="ARBA00023002"/>
    </source>
</evidence>
<evidence type="ECO:0000313" key="3">
    <source>
        <dbReference type="EMBL" id="TKA25483.1"/>
    </source>
</evidence>
<dbReference type="GO" id="GO:0008926">
    <property type="term" value="F:mannitol-1-phosphate 5-dehydrogenase activity"/>
    <property type="evidence" value="ECO:0007669"/>
    <property type="project" value="TreeGrafter"/>
</dbReference>